<gene>
    <name evidence="1" type="ORF">DdX_07963</name>
</gene>
<sequence>MRKPSVSAQLTRTARRFSTVIAPQLTKVEQLNILQKYRKLIIKMADVTRLQDAIKQYVLHNNMHFDPVEFQIRSCDNGSDHVVLLAQFYAEEIVLFEGTKRLLSICLSDPPDTSVEGITVAKVRHPISGIKVFEVIEATGQTSWKINGTLDELNKCHIEAHHSLLRHMVSMCGFSFSSGQWWSVEHEGSRVGQVCPLNSFCDENSLRIEWLEDTDNELRLLTLCFGVIQMVREAFPGLMHIVHECRQRKGIA</sequence>
<proteinExistence type="predicted"/>
<accession>A0AAD4N5J2</accession>
<reference evidence="1" key="1">
    <citation type="submission" date="2022-01" db="EMBL/GenBank/DDBJ databases">
        <title>Genome Sequence Resource for Two Populations of Ditylenchus destructor, the Migratory Endoparasitic Phytonematode.</title>
        <authorList>
            <person name="Zhang H."/>
            <person name="Lin R."/>
            <person name="Xie B."/>
        </authorList>
    </citation>
    <scope>NUCLEOTIDE SEQUENCE</scope>
    <source>
        <strain evidence="1">BazhouSP</strain>
    </source>
</reference>
<dbReference type="Proteomes" id="UP001201812">
    <property type="component" value="Unassembled WGS sequence"/>
</dbReference>
<comment type="caution">
    <text evidence="1">The sequence shown here is derived from an EMBL/GenBank/DDBJ whole genome shotgun (WGS) entry which is preliminary data.</text>
</comment>
<dbReference type="EMBL" id="JAKKPZ010000011">
    <property type="protein sequence ID" value="KAI1715639.1"/>
    <property type="molecule type" value="Genomic_DNA"/>
</dbReference>
<organism evidence="1 2">
    <name type="scientific">Ditylenchus destructor</name>
    <dbReference type="NCBI Taxonomy" id="166010"/>
    <lineage>
        <taxon>Eukaryota</taxon>
        <taxon>Metazoa</taxon>
        <taxon>Ecdysozoa</taxon>
        <taxon>Nematoda</taxon>
        <taxon>Chromadorea</taxon>
        <taxon>Rhabditida</taxon>
        <taxon>Tylenchina</taxon>
        <taxon>Tylenchomorpha</taxon>
        <taxon>Sphaerularioidea</taxon>
        <taxon>Anguinidae</taxon>
        <taxon>Anguininae</taxon>
        <taxon>Ditylenchus</taxon>
    </lineage>
</organism>
<evidence type="ECO:0000313" key="2">
    <source>
        <dbReference type="Proteomes" id="UP001201812"/>
    </source>
</evidence>
<evidence type="ECO:0000313" key="1">
    <source>
        <dbReference type="EMBL" id="KAI1715639.1"/>
    </source>
</evidence>
<keyword evidence="2" id="KW-1185">Reference proteome</keyword>
<name>A0AAD4N5J2_9BILA</name>
<protein>
    <submittedName>
        <fullName evidence="1">Uncharacterized protein</fullName>
    </submittedName>
</protein>
<dbReference type="AlphaFoldDB" id="A0AAD4N5J2"/>